<keyword evidence="12" id="KW-0457">Lysine biosynthesis</keyword>
<dbReference type="PANTHER" id="PTHR21499:SF68">
    <property type="entry name" value="ASPARTOKINASE 2"/>
    <property type="match status" value="1"/>
</dbReference>
<protein>
    <recommendedName>
        <fullName evidence="15">Aspartokinase</fullName>
        <ecNumber evidence="15">2.7.2.4</ecNumber>
    </recommendedName>
</protein>
<keyword evidence="11" id="KW-0220">Diaminopimelate biosynthesis</keyword>
<dbReference type="GO" id="GO:0009088">
    <property type="term" value="P:threonine biosynthetic process"/>
    <property type="evidence" value="ECO:0007669"/>
    <property type="project" value="UniProtKB-UniPathway"/>
</dbReference>
<comment type="catalytic activity">
    <reaction evidence="13 15">
        <text>L-aspartate + ATP = 4-phospho-L-aspartate + ADP</text>
        <dbReference type="Rhea" id="RHEA:23776"/>
        <dbReference type="ChEBI" id="CHEBI:29991"/>
        <dbReference type="ChEBI" id="CHEBI:30616"/>
        <dbReference type="ChEBI" id="CHEBI:57535"/>
        <dbReference type="ChEBI" id="CHEBI:456216"/>
        <dbReference type="EC" id="2.7.2.4"/>
    </reaction>
</comment>
<evidence type="ECO:0000313" key="19">
    <source>
        <dbReference type="Proteomes" id="UP000050398"/>
    </source>
</evidence>
<keyword evidence="9 15" id="KW-0418">Kinase</keyword>
<feature type="binding site" evidence="14">
    <location>
        <begin position="173"/>
        <end position="174"/>
    </location>
    <ligand>
        <name>ATP</name>
        <dbReference type="ChEBI" id="CHEBI:30616"/>
    </ligand>
</feature>
<comment type="similarity">
    <text evidence="5 15">Belongs to the aspartokinase family.</text>
</comment>
<evidence type="ECO:0000313" key="18">
    <source>
        <dbReference type="EMBL" id="KPL59550.1"/>
    </source>
</evidence>
<dbReference type="NCBIfam" id="NF005154">
    <property type="entry name" value="PRK06635.1-2"/>
    <property type="match status" value="1"/>
</dbReference>
<dbReference type="GO" id="GO:0009090">
    <property type="term" value="P:homoserine biosynthetic process"/>
    <property type="evidence" value="ECO:0007669"/>
    <property type="project" value="TreeGrafter"/>
</dbReference>
<dbReference type="GO" id="GO:0009089">
    <property type="term" value="P:lysine biosynthetic process via diaminopimelate"/>
    <property type="evidence" value="ECO:0007669"/>
    <property type="project" value="UniProtKB-UniPathway"/>
</dbReference>
<dbReference type="Pfam" id="PF00696">
    <property type="entry name" value="AA_kinase"/>
    <property type="match status" value="1"/>
</dbReference>
<comment type="pathway">
    <text evidence="2 16">Amino-acid biosynthesis; L-lysine biosynthesis via DAP pathway; (S)-tetrahydrodipicolinate from L-aspartate: step 1/4.</text>
</comment>
<dbReference type="Gene3D" id="3.30.70.260">
    <property type="match status" value="1"/>
</dbReference>
<evidence type="ECO:0000256" key="8">
    <source>
        <dbReference type="ARBA" id="ARBA00022741"/>
    </source>
</evidence>
<dbReference type="SUPFAM" id="SSF53633">
    <property type="entry name" value="Carbamate kinase-like"/>
    <property type="match status" value="1"/>
</dbReference>
<evidence type="ECO:0000256" key="1">
    <source>
        <dbReference type="ARBA" id="ARBA00003121"/>
    </source>
</evidence>
<dbReference type="InterPro" id="IPR018042">
    <property type="entry name" value="Aspartate_kinase_CS"/>
</dbReference>
<dbReference type="GO" id="GO:0005524">
    <property type="term" value="F:ATP binding"/>
    <property type="evidence" value="ECO:0007669"/>
    <property type="project" value="UniProtKB-KW"/>
</dbReference>
<dbReference type="GO" id="GO:0005829">
    <property type="term" value="C:cytosol"/>
    <property type="evidence" value="ECO:0007669"/>
    <property type="project" value="TreeGrafter"/>
</dbReference>
<evidence type="ECO:0000259" key="17">
    <source>
        <dbReference type="Pfam" id="PF00696"/>
    </source>
</evidence>
<feature type="domain" description="Aspartate/glutamate/uridylate kinase" evidence="17">
    <location>
        <begin position="3"/>
        <end position="230"/>
    </location>
</feature>
<reference evidence="18 19" key="1">
    <citation type="submission" date="2015-08" db="EMBL/GenBank/DDBJ databases">
        <title>Draft Genome Sequence of Bacillus vietnamensis UCD-SED5.</title>
        <authorList>
            <person name="Lee R.D."/>
            <person name="Jospin G."/>
            <person name="Lang J.M."/>
            <person name="Coil D.A."/>
            <person name="Eisen J.A."/>
        </authorList>
    </citation>
    <scope>NUCLEOTIDE SEQUENCE [LARGE SCALE GENOMIC DNA]</scope>
    <source>
        <strain evidence="18 19">UCD-SED5</strain>
    </source>
</reference>
<dbReference type="NCBIfam" id="TIGR00657">
    <property type="entry name" value="asp_kinases"/>
    <property type="match status" value="1"/>
</dbReference>
<keyword evidence="8 14" id="KW-0547">Nucleotide-binding</keyword>
<dbReference type="PROSITE" id="PS00324">
    <property type="entry name" value="ASPARTOKINASE"/>
    <property type="match status" value="1"/>
</dbReference>
<dbReference type="OrthoDB" id="9799110at2"/>
<comment type="function">
    <text evidence="1">Catalyzes the phosphorylation of the beta-carboxyl group of aspartic acid with ATP to yield 4-phospho-L-aspartate, which is involved in the branched biosynthetic pathway leading to the biosynthesis of amino acids threonine, isoleucine and methionine.</text>
</comment>
<dbReference type="NCBIfam" id="NF005155">
    <property type="entry name" value="PRK06635.1-4"/>
    <property type="match status" value="1"/>
</dbReference>
<dbReference type="UniPathway" id="UPA00034">
    <property type="reaction ID" value="UER00015"/>
</dbReference>
<feature type="binding site" evidence="14">
    <location>
        <position position="74"/>
    </location>
    <ligand>
        <name>substrate</name>
    </ligand>
</feature>
<dbReference type="InterPro" id="IPR005260">
    <property type="entry name" value="Asp_kin_monofn"/>
</dbReference>
<dbReference type="CDD" id="cd04261">
    <property type="entry name" value="AAK_AKii-LysC-BS"/>
    <property type="match status" value="1"/>
</dbReference>
<evidence type="ECO:0000256" key="13">
    <source>
        <dbReference type="ARBA" id="ARBA00047872"/>
    </source>
</evidence>
<gene>
    <name evidence="18" type="ORF">AM506_11445</name>
</gene>
<keyword evidence="10 14" id="KW-0067">ATP-binding</keyword>
<evidence type="ECO:0000256" key="11">
    <source>
        <dbReference type="ARBA" id="ARBA00022915"/>
    </source>
</evidence>
<evidence type="ECO:0000256" key="14">
    <source>
        <dbReference type="PIRSR" id="PIRSR000726-1"/>
    </source>
</evidence>
<name>A0A0P6WU14_9BACI</name>
<dbReference type="RefSeq" id="WP_060672617.1">
    <property type="nucleotide sequence ID" value="NZ_LIXZ01000007.1"/>
</dbReference>
<evidence type="ECO:0000256" key="7">
    <source>
        <dbReference type="ARBA" id="ARBA00022679"/>
    </source>
</evidence>
<evidence type="ECO:0000256" key="6">
    <source>
        <dbReference type="ARBA" id="ARBA00022605"/>
    </source>
</evidence>
<evidence type="ECO:0000256" key="15">
    <source>
        <dbReference type="RuleBase" id="RU003448"/>
    </source>
</evidence>
<sequence length="398" mass="43080">MSIIVQKFGGTSVGSTDRMKRVAGYIVKEKEKGNDVVVVVSAMANTTDTLVKLAGELSDDPGKREMDMLLATGEQVTISLLTMALQHRGMKAVSLTGRQAGIRTDAVFGNAKITSIDTGRIKEELSNGRIVVVAGFQGVTEEGELTTLGRGGSDTSAAALASALNADRCDIYTDVDGVYTSDPMVVSRAAKIDGLSYTDMLRFATMGANVLHPRAIKHAKEHGVPLIVRSSLKEGRGTVISGKVQRNDAIVGVALQEEISVLTIHGCDGGESLILYDLDSHHIETERIKHRQDLALIIKDQDVPLVKKIVSQYNQAYSTFDIREDLSKVCVIGSIQSSGEVKEKVTNVFHDYHIGKVSEWESSVGLSAIVDRSDVEKAARILHMHFGLDYIESKRAIL</sequence>
<evidence type="ECO:0000256" key="2">
    <source>
        <dbReference type="ARBA" id="ARBA00004766"/>
    </source>
</evidence>
<dbReference type="UniPathway" id="UPA00050">
    <property type="reaction ID" value="UER00461"/>
</dbReference>
<dbReference type="GO" id="GO:0019877">
    <property type="term" value="P:diaminopimelate biosynthetic process"/>
    <property type="evidence" value="ECO:0007669"/>
    <property type="project" value="UniProtKB-KW"/>
</dbReference>
<dbReference type="InterPro" id="IPR036393">
    <property type="entry name" value="AceGlu_kinase-like_sf"/>
</dbReference>
<evidence type="ECO:0000256" key="16">
    <source>
        <dbReference type="RuleBase" id="RU004249"/>
    </source>
</evidence>
<dbReference type="EMBL" id="LIXZ01000007">
    <property type="protein sequence ID" value="KPL59550.1"/>
    <property type="molecule type" value="Genomic_DNA"/>
</dbReference>
<keyword evidence="6 16" id="KW-0028">Amino-acid biosynthesis</keyword>
<dbReference type="EC" id="2.7.2.4" evidence="15"/>
<dbReference type="PANTHER" id="PTHR21499">
    <property type="entry name" value="ASPARTATE KINASE"/>
    <property type="match status" value="1"/>
</dbReference>
<dbReference type="GO" id="GO:0004072">
    <property type="term" value="F:aspartate kinase activity"/>
    <property type="evidence" value="ECO:0007669"/>
    <property type="project" value="UniProtKB-EC"/>
</dbReference>
<dbReference type="InterPro" id="IPR041740">
    <property type="entry name" value="AKii-LysC-BS"/>
</dbReference>
<dbReference type="FunFam" id="3.40.1160.10:FF:000002">
    <property type="entry name" value="Aspartokinase"/>
    <property type="match status" value="1"/>
</dbReference>
<dbReference type="InterPro" id="IPR001048">
    <property type="entry name" value="Asp/Glu/Uridylate_kinase"/>
</dbReference>
<accession>A0A0P6WU14</accession>
<dbReference type="InterPro" id="IPR001341">
    <property type="entry name" value="Asp_kinase"/>
</dbReference>
<dbReference type="PATRIC" id="fig|218284.4.peg.3996"/>
<dbReference type="AlphaFoldDB" id="A0A0P6WU14"/>
<organism evidence="18 19">
    <name type="scientific">Rossellomorea vietnamensis</name>
    <dbReference type="NCBI Taxonomy" id="218284"/>
    <lineage>
        <taxon>Bacteria</taxon>
        <taxon>Bacillati</taxon>
        <taxon>Bacillota</taxon>
        <taxon>Bacilli</taxon>
        <taxon>Bacillales</taxon>
        <taxon>Bacillaceae</taxon>
        <taxon>Rossellomorea</taxon>
    </lineage>
</organism>
<dbReference type="PIRSF" id="PIRSF000726">
    <property type="entry name" value="Asp_kin"/>
    <property type="match status" value="1"/>
</dbReference>
<dbReference type="UniPathway" id="UPA00051">
    <property type="reaction ID" value="UER00462"/>
</dbReference>
<evidence type="ECO:0000256" key="4">
    <source>
        <dbReference type="ARBA" id="ARBA00005139"/>
    </source>
</evidence>
<dbReference type="Proteomes" id="UP000050398">
    <property type="component" value="Unassembled WGS sequence"/>
</dbReference>
<evidence type="ECO:0000256" key="3">
    <source>
        <dbReference type="ARBA" id="ARBA00004986"/>
    </source>
</evidence>
<evidence type="ECO:0000256" key="12">
    <source>
        <dbReference type="ARBA" id="ARBA00023154"/>
    </source>
</evidence>
<proteinExistence type="inferred from homology"/>
<feature type="binding site" evidence="14">
    <location>
        <position position="47"/>
    </location>
    <ligand>
        <name>substrate</name>
    </ligand>
</feature>
<comment type="pathway">
    <text evidence="4 16">Amino-acid biosynthesis; L-threonine biosynthesis; L-threonine from L-aspartate: step 1/5.</text>
</comment>
<feature type="binding site" evidence="14">
    <location>
        <position position="179"/>
    </location>
    <ligand>
        <name>ATP</name>
        <dbReference type="ChEBI" id="CHEBI:30616"/>
    </ligand>
</feature>
<evidence type="ECO:0000256" key="10">
    <source>
        <dbReference type="ARBA" id="ARBA00022840"/>
    </source>
</evidence>
<dbReference type="Gene3D" id="3.40.1160.10">
    <property type="entry name" value="Acetylglutamate kinase-like"/>
    <property type="match status" value="1"/>
</dbReference>
<comment type="caution">
    <text evidence="18">The sequence shown here is derived from an EMBL/GenBank/DDBJ whole genome shotgun (WGS) entry which is preliminary data.</text>
</comment>
<evidence type="ECO:0000256" key="9">
    <source>
        <dbReference type="ARBA" id="ARBA00022777"/>
    </source>
</evidence>
<evidence type="ECO:0000256" key="5">
    <source>
        <dbReference type="ARBA" id="ARBA00010122"/>
    </source>
</evidence>
<comment type="pathway">
    <text evidence="3 16">Amino-acid biosynthesis; L-methionine biosynthesis via de novo pathway; L-homoserine from L-aspartate: step 1/3.</text>
</comment>
<keyword evidence="7 15" id="KW-0808">Transferase</keyword>
<feature type="binding site" evidence="14">
    <location>
        <begin position="7"/>
        <end position="10"/>
    </location>
    <ligand>
        <name>ATP</name>
        <dbReference type="ChEBI" id="CHEBI:30616"/>
    </ligand>
</feature>